<feature type="domain" description="Response regulatory" evidence="5">
    <location>
        <begin position="5"/>
        <end position="121"/>
    </location>
</feature>
<dbReference type="Proteomes" id="UP001319180">
    <property type="component" value="Unassembled WGS sequence"/>
</dbReference>
<dbReference type="PROSITE" id="PS50043">
    <property type="entry name" value="HTH_LUXR_2"/>
    <property type="match status" value="1"/>
</dbReference>
<keyword evidence="7" id="KW-1185">Reference proteome</keyword>
<evidence type="ECO:0000256" key="1">
    <source>
        <dbReference type="ARBA" id="ARBA00022553"/>
    </source>
</evidence>
<dbReference type="PANTHER" id="PTHR43214:SF43">
    <property type="entry name" value="TWO-COMPONENT RESPONSE REGULATOR"/>
    <property type="match status" value="1"/>
</dbReference>
<dbReference type="GO" id="GO:0003677">
    <property type="term" value="F:DNA binding"/>
    <property type="evidence" value="ECO:0007669"/>
    <property type="project" value="UniProtKB-KW"/>
</dbReference>
<dbReference type="PRINTS" id="PR00038">
    <property type="entry name" value="HTHLUXR"/>
</dbReference>
<dbReference type="PANTHER" id="PTHR43214">
    <property type="entry name" value="TWO-COMPONENT RESPONSE REGULATOR"/>
    <property type="match status" value="1"/>
</dbReference>
<dbReference type="SUPFAM" id="SSF46894">
    <property type="entry name" value="C-terminal effector domain of the bipartite response regulators"/>
    <property type="match status" value="1"/>
</dbReference>
<dbReference type="GO" id="GO:0006355">
    <property type="term" value="P:regulation of DNA-templated transcription"/>
    <property type="evidence" value="ECO:0007669"/>
    <property type="project" value="InterPro"/>
</dbReference>
<evidence type="ECO:0000256" key="2">
    <source>
        <dbReference type="ARBA" id="ARBA00023125"/>
    </source>
</evidence>
<dbReference type="SMART" id="SM00448">
    <property type="entry name" value="REC"/>
    <property type="match status" value="1"/>
</dbReference>
<organism evidence="6 7">
    <name type="scientific">Dawidia soli</name>
    <dbReference type="NCBI Taxonomy" id="2782352"/>
    <lineage>
        <taxon>Bacteria</taxon>
        <taxon>Pseudomonadati</taxon>
        <taxon>Bacteroidota</taxon>
        <taxon>Cytophagia</taxon>
        <taxon>Cytophagales</taxon>
        <taxon>Chryseotaleaceae</taxon>
        <taxon>Dawidia</taxon>
    </lineage>
</organism>
<evidence type="ECO:0000259" key="5">
    <source>
        <dbReference type="PROSITE" id="PS50110"/>
    </source>
</evidence>
<dbReference type="Pfam" id="PF00072">
    <property type="entry name" value="Response_reg"/>
    <property type="match status" value="1"/>
</dbReference>
<dbReference type="CDD" id="cd17535">
    <property type="entry name" value="REC_NarL-like"/>
    <property type="match status" value="1"/>
</dbReference>
<dbReference type="InterPro" id="IPR016032">
    <property type="entry name" value="Sig_transdc_resp-reg_C-effctor"/>
</dbReference>
<dbReference type="InterPro" id="IPR011006">
    <property type="entry name" value="CheY-like_superfamily"/>
</dbReference>
<keyword evidence="1 3" id="KW-0597">Phosphoprotein</keyword>
<name>A0AAP2DE12_9BACT</name>
<feature type="domain" description="HTH luxR-type" evidence="4">
    <location>
        <begin position="142"/>
        <end position="207"/>
    </location>
</feature>
<feature type="modified residue" description="4-aspartylphosphate" evidence="3">
    <location>
        <position position="56"/>
    </location>
</feature>
<dbReference type="EMBL" id="JAHESC010000019">
    <property type="protein sequence ID" value="MBT1687672.1"/>
    <property type="molecule type" value="Genomic_DNA"/>
</dbReference>
<evidence type="ECO:0000259" key="4">
    <source>
        <dbReference type="PROSITE" id="PS50043"/>
    </source>
</evidence>
<dbReference type="AlphaFoldDB" id="A0AAP2DE12"/>
<sequence>MKSLSILAVDDQSLFREGLALVLNRLFPDVTLRQAGSGPEALEMLQEHRFNLLLLDIGMPGMNGIEVARQVLRQYPDLRIIVLTQYNGEGMITHLVRLGVHGFLLKNSESQEIKKAIETVLDNRQYITPMIHPSLLKDEPGVSAPSIQFSKREADILIYLKMGKSSKEIAERLALKENTINSYREDMLQKTKTRNVAELISYAYENGVLG</sequence>
<keyword evidence="2" id="KW-0238">DNA-binding</keyword>
<dbReference type="RefSeq" id="WP_254090901.1">
    <property type="nucleotide sequence ID" value="NZ_JAHESC010000019.1"/>
</dbReference>
<evidence type="ECO:0000313" key="7">
    <source>
        <dbReference type="Proteomes" id="UP001319180"/>
    </source>
</evidence>
<dbReference type="CDD" id="cd06170">
    <property type="entry name" value="LuxR_C_like"/>
    <property type="match status" value="1"/>
</dbReference>
<dbReference type="InterPro" id="IPR001789">
    <property type="entry name" value="Sig_transdc_resp-reg_receiver"/>
</dbReference>
<protein>
    <submittedName>
        <fullName evidence="6">Response regulator transcription factor</fullName>
    </submittedName>
</protein>
<dbReference type="SUPFAM" id="SSF52172">
    <property type="entry name" value="CheY-like"/>
    <property type="match status" value="1"/>
</dbReference>
<evidence type="ECO:0000313" key="6">
    <source>
        <dbReference type="EMBL" id="MBT1687672.1"/>
    </source>
</evidence>
<dbReference type="Gene3D" id="3.40.50.2300">
    <property type="match status" value="1"/>
</dbReference>
<dbReference type="InterPro" id="IPR058245">
    <property type="entry name" value="NreC/VraR/RcsB-like_REC"/>
</dbReference>
<dbReference type="GO" id="GO:0000160">
    <property type="term" value="P:phosphorelay signal transduction system"/>
    <property type="evidence" value="ECO:0007669"/>
    <property type="project" value="InterPro"/>
</dbReference>
<dbReference type="SMART" id="SM00421">
    <property type="entry name" value="HTH_LUXR"/>
    <property type="match status" value="1"/>
</dbReference>
<comment type="caution">
    <text evidence="6">The sequence shown here is derived from an EMBL/GenBank/DDBJ whole genome shotgun (WGS) entry which is preliminary data.</text>
</comment>
<gene>
    <name evidence="6" type="ORF">KK078_13960</name>
</gene>
<dbReference type="Pfam" id="PF00196">
    <property type="entry name" value="GerE"/>
    <property type="match status" value="1"/>
</dbReference>
<evidence type="ECO:0000256" key="3">
    <source>
        <dbReference type="PROSITE-ProRule" id="PRU00169"/>
    </source>
</evidence>
<dbReference type="PROSITE" id="PS50110">
    <property type="entry name" value="RESPONSE_REGULATORY"/>
    <property type="match status" value="1"/>
</dbReference>
<proteinExistence type="predicted"/>
<reference evidence="6 7" key="1">
    <citation type="submission" date="2021-05" db="EMBL/GenBank/DDBJ databases">
        <title>A Polyphasic approach of four new species of the genus Ohtaekwangia: Ohtaekwangia histidinii sp. nov., Ohtaekwangia cretensis sp. nov., Ohtaekwangia indiensis sp. nov., Ohtaekwangia reichenbachii sp. nov. from diverse environment.</title>
        <authorList>
            <person name="Octaviana S."/>
        </authorList>
    </citation>
    <scope>NUCLEOTIDE SEQUENCE [LARGE SCALE GENOMIC DNA]</scope>
    <source>
        <strain evidence="6 7">PWU37</strain>
    </source>
</reference>
<dbReference type="InterPro" id="IPR039420">
    <property type="entry name" value="WalR-like"/>
</dbReference>
<accession>A0AAP2DE12</accession>
<dbReference type="InterPro" id="IPR000792">
    <property type="entry name" value="Tscrpt_reg_LuxR_C"/>
</dbReference>